<dbReference type="InterPro" id="IPR014094">
    <property type="entry name" value="LpoB"/>
</dbReference>
<evidence type="ECO:0000256" key="6">
    <source>
        <dbReference type="ARBA" id="ARBA00023237"/>
    </source>
</evidence>
<comment type="subcellular location">
    <subcellularLocation>
        <location evidence="8">Cell outer membrane</location>
        <topology evidence="8">Lipid-anchor</topology>
        <orientation evidence="8">Periplasmic side</orientation>
    </subcellularLocation>
</comment>
<comment type="similarity">
    <text evidence="8">Belongs to the LpoB family.</text>
</comment>
<reference evidence="12 13" key="1">
    <citation type="submission" date="2012-02" db="EMBL/GenBank/DDBJ databases">
        <title>Whole genome shotgun sequence of Escherichia hermannii NBRC 105704.</title>
        <authorList>
            <person name="Yoshida I."/>
            <person name="Hosoyama A."/>
            <person name="Tsuchikane K."/>
            <person name="Katsumata H."/>
            <person name="Yamazaki S."/>
            <person name="Fujita N."/>
        </authorList>
    </citation>
    <scope>NUCLEOTIDE SEQUENCE [LARGE SCALE GENOMIC DNA]</scope>
    <source>
        <strain evidence="12 13">NBRC 105704</strain>
    </source>
</reference>
<evidence type="ECO:0000256" key="11">
    <source>
        <dbReference type="SAM" id="SignalP"/>
    </source>
</evidence>
<dbReference type="GO" id="GO:0009252">
    <property type="term" value="P:peptidoglycan biosynthetic process"/>
    <property type="evidence" value="ECO:0007669"/>
    <property type="project" value="UniProtKB-UniRule"/>
</dbReference>
<dbReference type="eggNOG" id="COG3417">
    <property type="taxonomic scope" value="Bacteria"/>
</dbReference>
<dbReference type="GO" id="GO:0008360">
    <property type="term" value="P:regulation of cell shape"/>
    <property type="evidence" value="ECO:0007669"/>
    <property type="project" value="UniProtKB-KW"/>
</dbReference>
<feature type="compositionally biased region" description="Pro residues" evidence="10">
    <location>
        <begin position="38"/>
        <end position="62"/>
    </location>
</feature>
<evidence type="ECO:0000256" key="1">
    <source>
        <dbReference type="ARBA" id="ARBA00022729"/>
    </source>
</evidence>
<proteinExistence type="inferred from homology"/>
<evidence type="ECO:0000256" key="2">
    <source>
        <dbReference type="ARBA" id="ARBA00022960"/>
    </source>
</evidence>
<evidence type="ECO:0000256" key="4">
    <source>
        <dbReference type="ARBA" id="ARBA00023136"/>
    </source>
</evidence>
<evidence type="ECO:0000313" key="13">
    <source>
        <dbReference type="Proteomes" id="UP000010297"/>
    </source>
</evidence>
<dbReference type="PANTHER" id="PTHR40593:SF1">
    <property type="entry name" value="PENICILLIN-BINDING PROTEIN ACTIVATOR LPOB"/>
    <property type="match status" value="1"/>
</dbReference>
<protein>
    <recommendedName>
        <fullName evidence="8 9">Penicillin-binding protein activator LpoB</fullName>
        <shortName evidence="8">PBP activator LpoB</shortName>
    </recommendedName>
</protein>
<dbReference type="GO" id="GO:0031241">
    <property type="term" value="C:periplasmic side of cell outer membrane"/>
    <property type="evidence" value="ECO:0007669"/>
    <property type="project" value="UniProtKB-UniRule"/>
</dbReference>
<dbReference type="RefSeq" id="WP_002435151.1">
    <property type="nucleotide sequence ID" value="NZ_BAFF01000003.1"/>
</dbReference>
<sequence>MRGQPRFWLLATVALILSGCVMRGQQEPAPVDQAQPTPQQPVPPTEPVPTVPSVPAVPPQPGPIEHQEPTTPEPKVRQYDWSGAIQPMVGKMLQAGGVNAGSVLLVDSVNNRTNGSLQTGPATEALRNALANNNTFTLVSAQQLSMAKQQLGLSPQDSLGTRSKAIGIARNVGAHYVLYSNASGNVGSPTLQMQLMLVQTGEIIWSGKGAVSQTQ</sequence>
<dbReference type="PANTHER" id="PTHR40593">
    <property type="entry name" value="PENICILLIN-BINDING PROTEIN ACTIVATOR LPOB"/>
    <property type="match status" value="1"/>
</dbReference>
<keyword evidence="2 8" id="KW-0133">Cell shape</keyword>
<feature type="chain" id="PRO_5008959419" description="Penicillin-binding protein activator LpoB" evidence="11">
    <location>
        <begin position="24"/>
        <end position="215"/>
    </location>
</feature>
<evidence type="ECO:0000256" key="7">
    <source>
        <dbReference type="ARBA" id="ARBA00023288"/>
    </source>
</evidence>
<dbReference type="HAMAP" id="MF_01889">
    <property type="entry name" value="LpoB"/>
    <property type="match status" value="1"/>
</dbReference>
<keyword evidence="13" id="KW-1185">Reference proteome</keyword>
<comment type="function">
    <text evidence="8">Regulator of peptidoglycan synthesis that is essential for the function of penicillin-binding protein 1B (PBP1b).</text>
</comment>
<evidence type="ECO:0000256" key="5">
    <source>
        <dbReference type="ARBA" id="ARBA00023139"/>
    </source>
</evidence>
<dbReference type="Proteomes" id="UP000010297">
    <property type="component" value="Unassembled WGS sequence"/>
</dbReference>
<dbReference type="AlphaFoldDB" id="H5V196"/>
<organism evidence="12 13">
    <name type="scientific">Atlantibacter hermannii NBRC 105704</name>
    <dbReference type="NCBI Taxonomy" id="1115512"/>
    <lineage>
        <taxon>Bacteria</taxon>
        <taxon>Pseudomonadati</taxon>
        <taxon>Pseudomonadota</taxon>
        <taxon>Gammaproteobacteria</taxon>
        <taxon>Enterobacterales</taxon>
        <taxon>Enterobacteriaceae</taxon>
        <taxon>Atlantibacter</taxon>
    </lineage>
</organism>
<keyword evidence="6 8" id="KW-0998">Cell outer membrane</keyword>
<dbReference type="PROSITE" id="PS51257">
    <property type="entry name" value="PROKAR_LIPOPROTEIN"/>
    <property type="match status" value="1"/>
</dbReference>
<feature type="compositionally biased region" description="Low complexity" evidence="10">
    <location>
        <begin position="28"/>
        <end position="37"/>
    </location>
</feature>
<feature type="signal peptide" evidence="11">
    <location>
        <begin position="1"/>
        <end position="23"/>
    </location>
</feature>
<comment type="caution">
    <text evidence="12">The sequence shown here is derived from an EMBL/GenBank/DDBJ whole genome shotgun (WGS) entry which is preliminary data.</text>
</comment>
<dbReference type="GO" id="GO:0030234">
    <property type="term" value="F:enzyme regulator activity"/>
    <property type="evidence" value="ECO:0007669"/>
    <property type="project" value="UniProtKB-UniRule"/>
</dbReference>
<accession>H5V196</accession>
<gene>
    <name evidence="8 12" type="primary">lpoB</name>
    <name evidence="12" type="ORF">EH105704_03_02600</name>
</gene>
<keyword evidence="1 8" id="KW-0732">Signal</keyword>
<evidence type="ECO:0000256" key="9">
    <source>
        <dbReference type="NCBIfam" id="TIGR02722"/>
    </source>
</evidence>
<feature type="region of interest" description="Disordered" evidence="10">
    <location>
        <begin position="27"/>
        <end position="75"/>
    </location>
</feature>
<evidence type="ECO:0000256" key="10">
    <source>
        <dbReference type="SAM" id="MobiDB-lite"/>
    </source>
</evidence>
<evidence type="ECO:0000256" key="3">
    <source>
        <dbReference type="ARBA" id="ARBA00022984"/>
    </source>
</evidence>
<evidence type="ECO:0000313" key="12">
    <source>
        <dbReference type="EMBL" id="GAB51754.1"/>
    </source>
</evidence>
<dbReference type="EMBL" id="BAFF01000003">
    <property type="protein sequence ID" value="GAB51754.1"/>
    <property type="molecule type" value="Genomic_DNA"/>
</dbReference>
<dbReference type="GeneID" id="92828027"/>
<dbReference type="Pfam" id="PF13036">
    <property type="entry name" value="LpoB"/>
    <property type="match status" value="1"/>
</dbReference>
<evidence type="ECO:0000256" key="8">
    <source>
        <dbReference type="HAMAP-Rule" id="MF_01889"/>
    </source>
</evidence>
<keyword evidence="5 8" id="KW-0564">Palmitate</keyword>
<name>H5V196_ATLHE</name>
<comment type="subunit">
    <text evidence="8">Interacts with PBP1b.</text>
</comment>
<dbReference type="NCBIfam" id="TIGR02722">
    <property type="entry name" value="lp"/>
    <property type="match status" value="1"/>
</dbReference>
<dbReference type="FunFam" id="3.40.50.10610:FF:000002">
    <property type="entry name" value="Penicillin-binding protein activator LpoB"/>
    <property type="match status" value="1"/>
</dbReference>
<keyword evidence="3 8" id="KW-0573">Peptidoglycan synthesis</keyword>
<dbReference type="Gene3D" id="3.40.50.10610">
    <property type="entry name" value="ABC-type transport auxiliary lipoprotein component"/>
    <property type="match status" value="1"/>
</dbReference>
<keyword evidence="7 8" id="KW-0449">Lipoprotein</keyword>
<keyword evidence="4 8" id="KW-0472">Membrane</keyword>